<name>A0A9Q1C541_HOLLE</name>
<keyword evidence="2" id="KW-1185">Reference proteome</keyword>
<dbReference type="AlphaFoldDB" id="A0A9Q1C541"/>
<dbReference type="Proteomes" id="UP001152320">
    <property type="component" value="Chromosome 7"/>
</dbReference>
<evidence type="ECO:0000313" key="2">
    <source>
        <dbReference type="Proteomes" id="UP001152320"/>
    </source>
</evidence>
<dbReference type="EMBL" id="JAIZAY010000007">
    <property type="protein sequence ID" value="KAJ8038254.1"/>
    <property type="molecule type" value="Genomic_DNA"/>
</dbReference>
<gene>
    <name evidence="1" type="ORF">HOLleu_15626</name>
</gene>
<reference evidence="1" key="1">
    <citation type="submission" date="2021-10" db="EMBL/GenBank/DDBJ databases">
        <title>Tropical sea cucumber genome reveals ecological adaptation and Cuvierian tubules defense mechanism.</title>
        <authorList>
            <person name="Chen T."/>
        </authorList>
    </citation>
    <scope>NUCLEOTIDE SEQUENCE</scope>
    <source>
        <strain evidence="1">Nanhai2018</strain>
        <tissue evidence="1">Muscle</tissue>
    </source>
</reference>
<evidence type="ECO:0000313" key="1">
    <source>
        <dbReference type="EMBL" id="KAJ8038254.1"/>
    </source>
</evidence>
<protein>
    <submittedName>
        <fullName evidence="1">Uncharacterized protein</fullName>
    </submittedName>
</protein>
<sequence length="107" mass="11949">MTSHQRAEITTALKNKCNMQDNDRVSQHKEATSNRIKKNEKIVRSLLTAFTAELMTDPFNLDDLSDGDTASLINLATAVVIPSDDAAQMTTLVEQRLNTNEKKFLDP</sequence>
<comment type="caution">
    <text evidence="1">The sequence shown here is derived from an EMBL/GenBank/DDBJ whole genome shotgun (WGS) entry which is preliminary data.</text>
</comment>
<proteinExistence type="predicted"/>
<accession>A0A9Q1C541</accession>
<dbReference type="OrthoDB" id="5986443at2759"/>
<organism evidence="1 2">
    <name type="scientific">Holothuria leucospilota</name>
    <name type="common">Black long sea cucumber</name>
    <name type="synonym">Mertensiothuria leucospilota</name>
    <dbReference type="NCBI Taxonomy" id="206669"/>
    <lineage>
        <taxon>Eukaryota</taxon>
        <taxon>Metazoa</taxon>
        <taxon>Echinodermata</taxon>
        <taxon>Eleutherozoa</taxon>
        <taxon>Echinozoa</taxon>
        <taxon>Holothuroidea</taxon>
        <taxon>Aspidochirotacea</taxon>
        <taxon>Aspidochirotida</taxon>
        <taxon>Holothuriidae</taxon>
        <taxon>Holothuria</taxon>
    </lineage>
</organism>